<evidence type="ECO:0000313" key="1">
    <source>
        <dbReference type="EMBL" id="KAJ9090650.1"/>
    </source>
</evidence>
<keyword evidence="2" id="KW-1185">Reference proteome</keyword>
<gene>
    <name evidence="1" type="ORF">QFC20_007871</name>
</gene>
<name>A0ACC2UUR8_9TREE</name>
<sequence length="153" mass="17465">MQYEIDRELAMYGSVSPPGIPYGENDMVNIAPIGKVDCANPTSEDERQYREMMEDELLLAQPDFMQDISGMEWMRWASGGSLRRSVRQRRSKKTSGVLLSSKKHRGRRGWDVPSGLRALGMTKRGEAAKVAMTRWYVLFQFQPTYHGSTVSRN</sequence>
<proteinExistence type="predicted"/>
<protein>
    <submittedName>
        <fullName evidence="1">Uncharacterized protein</fullName>
    </submittedName>
</protein>
<dbReference type="EMBL" id="JASBWS010000232">
    <property type="protein sequence ID" value="KAJ9090650.1"/>
    <property type="molecule type" value="Genomic_DNA"/>
</dbReference>
<evidence type="ECO:0000313" key="2">
    <source>
        <dbReference type="Proteomes" id="UP001230649"/>
    </source>
</evidence>
<comment type="caution">
    <text evidence="1">The sequence shown here is derived from an EMBL/GenBank/DDBJ whole genome shotgun (WGS) entry which is preliminary data.</text>
</comment>
<dbReference type="Proteomes" id="UP001230649">
    <property type="component" value="Unassembled WGS sequence"/>
</dbReference>
<accession>A0ACC2UUR8</accession>
<organism evidence="1 2">
    <name type="scientific">Naganishia adeliensis</name>
    <dbReference type="NCBI Taxonomy" id="92952"/>
    <lineage>
        <taxon>Eukaryota</taxon>
        <taxon>Fungi</taxon>
        <taxon>Dikarya</taxon>
        <taxon>Basidiomycota</taxon>
        <taxon>Agaricomycotina</taxon>
        <taxon>Tremellomycetes</taxon>
        <taxon>Filobasidiales</taxon>
        <taxon>Filobasidiaceae</taxon>
        <taxon>Naganishia</taxon>
    </lineage>
</organism>
<reference evidence="1" key="1">
    <citation type="submission" date="2023-04" db="EMBL/GenBank/DDBJ databases">
        <title>Draft Genome sequencing of Naganishia species isolated from polar environments using Oxford Nanopore Technology.</title>
        <authorList>
            <person name="Leo P."/>
            <person name="Venkateswaran K."/>
        </authorList>
    </citation>
    <scope>NUCLEOTIDE SEQUENCE</scope>
    <source>
        <strain evidence="1">MNA-CCFEE 5262</strain>
    </source>
</reference>